<proteinExistence type="predicted"/>
<dbReference type="InterPro" id="IPR039008">
    <property type="entry name" value="IF_rod_dom"/>
</dbReference>
<name>A0AAW0NIG3_9GOBI</name>
<gene>
    <name evidence="6" type="ORF">WMY93_019457</name>
</gene>
<keyword evidence="2 3" id="KW-0175">Coiled coil</keyword>
<feature type="domain" description="IF rod" evidence="5">
    <location>
        <begin position="115"/>
        <end position="439"/>
    </location>
</feature>
<feature type="coiled-coil region" evidence="3">
    <location>
        <begin position="340"/>
        <end position="367"/>
    </location>
</feature>
<dbReference type="Proteomes" id="UP001460270">
    <property type="component" value="Unassembled WGS sequence"/>
</dbReference>
<organism evidence="6 7">
    <name type="scientific">Mugilogobius chulae</name>
    <name type="common">yellowstripe goby</name>
    <dbReference type="NCBI Taxonomy" id="88201"/>
    <lineage>
        <taxon>Eukaryota</taxon>
        <taxon>Metazoa</taxon>
        <taxon>Chordata</taxon>
        <taxon>Craniata</taxon>
        <taxon>Vertebrata</taxon>
        <taxon>Euteleostomi</taxon>
        <taxon>Actinopterygii</taxon>
        <taxon>Neopterygii</taxon>
        <taxon>Teleostei</taxon>
        <taxon>Neoteleostei</taxon>
        <taxon>Acanthomorphata</taxon>
        <taxon>Gobiaria</taxon>
        <taxon>Gobiiformes</taxon>
        <taxon>Gobioidei</taxon>
        <taxon>Gobiidae</taxon>
        <taxon>Gobionellinae</taxon>
        <taxon>Mugilogobius</taxon>
    </lineage>
</organism>
<dbReference type="InterPro" id="IPR027702">
    <property type="entry name" value="Syncoilin"/>
</dbReference>
<dbReference type="Pfam" id="PF00038">
    <property type="entry name" value="Filament"/>
    <property type="match status" value="1"/>
</dbReference>
<dbReference type="GO" id="GO:0005882">
    <property type="term" value="C:intermediate filament"/>
    <property type="evidence" value="ECO:0007669"/>
    <property type="project" value="UniProtKB-KW"/>
</dbReference>
<feature type="compositionally biased region" description="Basic and acidic residues" evidence="4">
    <location>
        <begin position="12"/>
        <end position="24"/>
    </location>
</feature>
<evidence type="ECO:0000256" key="2">
    <source>
        <dbReference type="ARBA" id="ARBA00023054"/>
    </source>
</evidence>
<feature type="region of interest" description="Disordered" evidence="4">
    <location>
        <begin position="1"/>
        <end position="27"/>
    </location>
</feature>
<dbReference type="EMBL" id="JBBPFD010000014">
    <property type="protein sequence ID" value="KAK7898604.1"/>
    <property type="molecule type" value="Genomic_DNA"/>
</dbReference>
<evidence type="ECO:0000256" key="1">
    <source>
        <dbReference type="ARBA" id="ARBA00022754"/>
    </source>
</evidence>
<comment type="caution">
    <text evidence="6">The sequence shown here is derived from an EMBL/GenBank/DDBJ whole genome shotgun (WGS) entry which is preliminary data.</text>
</comment>
<feature type="compositionally biased region" description="Polar residues" evidence="4">
    <location>
        <begin position="1"/>
        <end position="11"/>
    </location>
</feature>
<accession>A0AAW0NIG3</accession>
<dbReference type="AlphaFoldDB" id="A0AAW0NIG3"/>
<dbReference type="PANTHER" id="PTHR47147:SF1">
    <property type="entry name" value="SYNCOILIN"/>
    <property type="match status" value="1"/>
</dbReference>
<keyword evidence="1" id="KW-0403">Intermediate filament</keyword>
<evidence type="ECO:0000313" key="6">
    <source>
        <dbReference type="EMBL" id="KAK7898604.1"/>
    </source>
</evidence>
<evidence type="ECO:0000313" key="7">
    <source>
        <dbReference type="Proteomes" id="UP001460270"/>
    </source>
</evidence>
<evidence type="ECO:0000256" key="4">
    <source>
        <dbReference type="SAM" id="MobiDB-lite"/>
    </source>
</evidence>
<keyword evidence="7" id="KW-1185">Reference proteome</keyword>
<dbReference type="Gene3D" id="1.20.5.170">
    <property type="match status" value="1"/>
</dbReference>
<feature type="coiled-coil region" evidence="3">
    <location>
        <begin position="242"/>
        <end position="279"/>
    </location>
</feature>
<feature type="coiled-coil region" evidence="3">
    <location>
        <begin position="184"/>
        <end position="213"/>
    </location>
</feature>
<evidence type="ECO:0000259" key="5">
    <source>
        <dbReference type="Pfam" id="PF00038"/>
    </source>
</evidence>
<reference evidence="7" key="1">
    <citation type="submission" date="2024-04" db="EMBL/GenBank/DDBJ databases">
        <title>Salinicola lusitanus LLJ914,a marine bacterium isolated from the Okinawa Trough.</title>
        <authorList>
            <person name="Li J."/>
        </authorList>
    </citation>
    <scope>NUCLEOTIDE SEQUENCE [LARGE SCALE GENOMIC DNA]</scope>
</reference>
<sequence length="451" mass="52605">MIPESQAATNNFRDHQDSKNEVYSRKRAARTQADHVYNYDNAKSLMVQTLKKFNEDSTLKVHGELRPPLRTKTEPIMCEERVANEKCMDNITGGDNDICDEAEMDMTGLSYGVSDIQSLGSKLEGCIGEVQFLEQKNKELQAEVIKLCGYIEQEQTTTNEEENSNQVGSKVAKMILRLKETEHLQREKSKMEIAKLKDEQAQEERKLWRVNIERQGLHKELWRLKRKFFVVARECAQSQATLGAQQQHVEQLKKEEEKLQTAELQLKEERNKLEQKHLRELLNLQEQLSLVTSRHLSVTQEELDQCRRDSHGDVQQYLQDSLKAVEERYKPILMSLLKRRDTAADALTKVKEQAQELRVQLTPLREEIQKLVLQKVCLEEKLRLVSFQRKEEMGQYKDTVSSLEEICRELKVELRIQNTKTNEMKDLKERLDKQLTAFRSGDQVNCDKDTI</sequence>
<evidence type="ECO:0000256" key="3">
    <source>
        <dbReference type="SAM" id="Coils"/>
    </source>
</evidence>
<dbReference type="PANTHER" id="PTHR47147">
    <property type="entry name" value="SYNCOILIN"/>
    <property type="match status" value="1"/>
</dbReference>
<protein>
    <recommendedName>
        <fullName evidence="5">IF rod domain-containing protein</fullName>
    </recommendedName>
</protein>